<gene>
    <name evidence="1" type="ORF">V3391_08660</name>
</gene>
<accession>A0ABU7WF60</accession>
<keyword evidence="2" id="KW-1185">Reference proteome</keyword>
<evidence type="ECO:0000313" key="1">
    <source>
        <dbReference type="EMBL" id="MEF3082280.1"/>
    </source>
</evidence>
<evidence type="ECO:0000313" key="2">
    <source>
        <dbReference type="Proteomes" id="UP001358324"/>
    </source>
</evidence>
<dbReference type="RefSeq" id="WP_332078031.1">
    <property type="nucleotide sequence ID" value="NZ_JAZHBM010000002.1"/>
</dbReference>
<dbReference type="EMBL" id="JAZHBM010000002">
    <property type="protein sequence ID" value="MEF3082280.1"/>
    <property type="molecule type" value="Genomic_DNA"/>
</dbReference>
<dbReference type="Proteomes" id="UP001358324">
    <property type="component" value="Unassembled WGS sequence"/>
</dbReference>
<comment type="caution">
    <text evidence="1">The sequence shown here is derived from an EMBL/GenBank/DDBJ whole genome shotgun (WGS) entry which is preliminary data.</text>
</comment>
<name>A0ABU7WF60_9GAMM</name>
<proteinExistence type="predicted"/>
<reference evidence="1 2" key="1">
    <citation type="submission" date="2024-01" db="EMBL/GenBank/DDBJ databases">
        <title>Novel species of the genus Luteimonas isolated from rivers.</title>
        <authorList>
            <person name="Lu H."/>
        </authorList>
    </citation>
    <scope>NUCLEOTIDE SEQUENCE [LARGE SCALE GENOMIC DNA]</scope>
    <source>
        <strain evidence="1 2">SMYT11W</strain>
    </source>
</reference>
<sequence length="61" mass="6532">MTLARRSSIDDGRALVSYCLSADDHSAFVIQAFDYGALDSRATDAIRARVASEVRKAAGGR</sequence>
<organism evidence="1 2">
    <name type="scientific">Luteimonas flava</name>
    <dbReference type="NCBI Taxonomy" id="3115822"/>
    <lineage>
        <taxon>Bacteria</taxon>
        <taxon>Pseudomonadati</taxon>
        <taxon>Pseudomonadota</taxon>
        <taxon>Gammaproteobacteria</taxon>
        <taxon>Lysobacterales</taxon>
        <taxon>Lysobacteraceae</taxon>
        <taxon>Luteimonas</taxon>
    </lineage>
</organism>
<protein>
    <submittedName>
        <fullName evidence="1">DUF6180 family protein</fullName>
    </submittedName>
</protein>